<feature type="region of interest" description="Disordered" evidence="1">
    <location>
        <begin position="1"/>
        <end position="27"/>
    </location>
</feature>
<sequence length="124" mass="12800">MMTMSELLAEGNRADPSAPETGWAPHPSFPGVSLKPLVRGAATGGAFSTLMVRIAPGGKMLPHTHEGQVEQHFVVRGGGEADLAGRTLDYAPGALMIIPRGALHSIVAGDTGMVLMALFSPAVN</sequence>
<dbReference type="EMBL" id="CP000463">
    <property type="protein sequence ID" value="ABJ08270.1"/>
    <property type="molecule type" value="Genomic_DNA"/>
</dbReference>
<dbReference type="Pfam" id="PF07883">
    <property type="entry name" value="Cupin_2"/>
    <property type="match status" value="1"/>
</dbReference>
<dbReference type="HOGENOM" id="CLU_161240_0_0_5"/>
<dbReference type="SUPFAM" id="SSF51182">
    <property type="entry name" value="RmlC-like cupins"/>
    <property type="match status" value="1"/>
</dbReference>
<accession>Q07IG4</accession>
<name>Q07IG4_RHOP5</name>
<evidence type="ECO:0000256" key="1">
    <source>
        <dbReference type="SAM" id="MobiDB-lite"/>
    </source>
</evidence>
<dbReference type="InterPro" id="IPR011051">
    <property type="entry name" value="RmlC_Cupin_sf"/>
</dbReference>
<protein>
    <submittedName>
        <fullName evidence="3">Cupin 2, conserved barrel domain protein</fullName>
    </submittedName>
</protein>
<evidence type="ECO:0000313" key="3">
    <source>
        <dbReference type="EMBL" id="ABJ08270.1"/>
    </source>
</evidence>
<dbReference type="AlphaFoldDB" id="Q07IG4"/>
<dbReference type="STRING" id="316055.RPE_4346"/>
<dbReference type="Gene3D" id="2.60.120.10">
    <property type="entry name" value="Jelly Rolls"/>
    <property type="match status" value="1"/>
</dbReference>
<dbReference type="InterPro" id="IPR013096">
    <property type="entry name" value="Cupin_2"/>
</dbReference>
<proteinExistence type="predicted"/>
<feature type="domain" description="Cupin type-2" evidence="2">
    <location>
        <begin position="51"/>
        <end position="115"/>
    </location>
</feature>
<dbReference type="KEGG" id="rpe:RPE_4346"/>
<dbReference type="eggNOG" id="COG1917">
    <property type="taxonomic scope" value="Bacteria"/>
</dbReference>
<reference evidence="3" key="1">
    <citation type="submission" date="2006-09" db="EMBL/GenBank/DDBJ databases">
        <title>Complete sequence of Rhodopseudomonas palustris BisA53.</title>
        <authorList>
            <consortium name="US DOE Joint Genome Institute"/>
            <person name="Copeland A."/>
            <person name="Lucas S."/>
            <person name="Lapidus A."/>
            <person name="Barry K."/>
            <person name="Detter J.C."/>
            <person name="Glavina del Rio T."/>
            <person name="Hammon N."/>
            <person name="Israni S."/>
            <person name="Dalin E."/>
            <person name="Tice H."/>
            <person name="Pitluck S."/>
            <person name="Chain P."/>
            <person name="Malfatti S."/>
            <person name="Shin M."/>
            <person name="Vergez L."/>
            <person name="Schmutz J."/>
            <person name="Larimer F."/>
            <person name="Land M."/>
            <person name="Hauser L."/>
            <person name="Pelletier D.A."/>
            <person name="Kyrpides N."/>
            <person name="Kim E."/>
            <person name="Harwood C.S."/>
            <person name="Oda Y."/>
            <person name="Richardson P."/>
        </authorList>
    </citation>
    <scope>NUCLEOTIDE SEQUENCE [LARGE SCALE GENOMIC DNA]</scope>
    <source>
        <strain evidence="3">BisA53</strain>
    </source>
</reference>
<evidence type="ECO:0000259" key="2">
    <source>
        <dbReference type="Pfam" id="PF07883"/>
    </source>
</evidence>
<dbReference type="InterPro" id="IPR014710">
    <property type="entry name" value="RmlC-like_jellyroll"/>
</dbReference>
<organism evidence="3">
    <name type="scientific">Rhodopseudomonas palustris (strain BisA53)</name>
    <dbReference type="NCBI Taxonomy" id="316055"/>
    <lineage>
        <taxon>Bacteria</taxon>
        <taxon>Pseudomonadati</taxon>
        <taxon>Pseudomonadota</taxon>
        <taxon>Alphaproteobacteria</taxon>
        <taxon>Hyphomicrobiales</taxon>
        <taxon>Nitrobacteraceae</taxon>
        <taxon>Rhodopseudomonas</taxon>
    </lineage>
</organism>
<gene>
    <name evidence="3" type="ordered locus">RPE_4346</name>
</gene>